<keyword evidence="1" id="KW-0472">Membrane</keyword>
<dbReference type="EMBL" id="DQVW01000051">
    <property type="protein sequence ID" value="HIQ32402.1"/>
    <property type="molecule type" value="Genomic_DNA"/>
</dbReference>
<evidence type="ECO:0000313" key="3">
    <source>
        <dbReference type="EMBL" id="HIQ32402.1"/>
    </source>
</evidence>
<dbReference type="Pfam" id="PF20382">
    <property type="entry name" value="DUF6677"/>
    <property type="match status" value="1"/>
</dbReference>
<protein>
    <recommendedName>
        <fullName evidence="2">DUF6677 domain-containing protein</fullName>
    </recommendedName>
</protein>
<keyword evidence="1" id="KW-0812">Transmembrane</keyword>
<dbReference type="InterPro" id="IPR046499">
    <property type="entry name" value="DUF6677"/>
</dbReference>
<feature type="domain" description="DUF6677" evidence="2">
    <location>
        <begin position="25"/>
        <end position="59"/>
    </location>
</feature>
<organism evidence="3 4">
    <name type="scientific">Methanothermococcus okinawensis</name>
    <dbReference type="NCBI Taxonomy" id="155863"/>
    <lineage>
        <taxon>Archaea</taxon>
        <taxon>Methanobacteriati</taxon>
        <taxon>Methanobacteriota</taxon>
        <taxon>Methanomada group</taxon>
        <taxon>Methanococci</taxon>
        <taxon>Methanococcales</taxon>
        <taxon>Methanococcaceae</taxon>
        <taxon>Methanothermococcus</taxon>
    </lineage>
</organism>
<evidence type="ECO:0000259" key="2">
    <source>
        <dbReference type="Pfam" id="PF20382"/>
    </source>
</evidence>
<feature type="transmembrane region" description="Helical" evidence="1">
    <location>
        <begin position="41"/>
        <end position="74"/>
    </location>
</feature>
<evidence type="ECO:0000256" key="1">
    <source>
        <dbReference type="SAM" id="Phobius"/>
    </source>
</evidence>
<gene>
    <name evidence="3" type="ORF">EYH55_02855</name>
</gene>
<reference evidence="3" key="1">
    <citation type="journal article" date="2020" name="ISME J.">
        <title>Gammaproteobacteria mediating utilization of methyl-, sulfur- and petroleum organic compounds in deep ocean hydrothermal plumes.</title>
        <authorList>
            <person name="Zhou Z."/>
            <person name="Liu Y."/>
            <person name="Pan J."/>
            <person name="Cron B.R."/>
            <person name="Toner B.M."/>
            <person name="Anantharaman K."/>
            <person name="Breier J.A."/>
            <person name="Dick G.J."/>
            <person name="Li M."/>
        </authorList>
    </citation>
    <scope>NUCLEOTIDE SEQUENCE</scope>
    <source>
        <strain evidence="3">SZUA-1534</strain>
    </source>
</reference>
<dbReference type="Proteomes" id="UP000623215">
    <property type="component" value="Unassembled WGS sequence"/>
</dbReference>
<dbReference type="AlphaFoldDB" id="A0A833EB60"/>
<keyword evidence="1" id="KW-1133">Transmembrane helix</keyword>
<sequence length="100" mass="11450">MDKNYRVIYYELKKKNVGIAALLSLIPGAGHLYIGKSARGLLIYSIFFISFFFCILLIGFLIIPLIIAFSIYDACKLAKNYNKKLFKIVFEEQEGEKVES</sequence>
<name>A0A833EB60_9EURY</name>
<comment type="caution">
    <text evidence="3">The sequence shown here is derived from an EMBL/GenBank/DDBJ whole genome shotgun (WGS) entry which is preliminary data.</text>
</comment>
<proteinExistence type="predicted"/>
<accession>A0A833EB60</accession>
<evidence type="ECO:0000313" key="4">
    <source>
        <dbReference type="Proteomes" id="UP000623215"/>
    </source>
</evidence>
<feature type="transmembrane region" description="Helical" evidence="1">
    <location>
        <begin position="16"/>
        <end position="35"/>
    </location>
</feature>